<keyword evidence="6" id="KW-1133">Transmembrane helix</keyword>
<dbReference type="EMBL" id="JAMYWD010000005">
    <property type="protein sequence ID" value="KAJ4972117.1"/>
    <property type="molecule type" value="Genomic_DNA"/>
</dbReference>
<dbReference type="InterPro" id="IPR040911">
    <property type="entry name" value="Exostosin_GT47"/>
</dbReference>
<evidence type="ECO:0000313" key="9">
    <source>
        <dbReference type="Proteomes" id="UP001141806"/>
    </source>
</evidence>
<dbReference type="PANTHER" id="PTHR11062">
    <property type="entry name" value="EXOSTOSIN HEPARAN SULFATE GLYCOSYLTRANSFERASE -RELATED"/>
    <property type="match status" value="1"/>
</dbReference>
<organism evidence="8 9">
    <name type="scientific">Protea cynaroides</name>
    <dbReference type="NCBI Taxonomy" id="273540"/>
    <lineage>
        <taxon>Eukaryota</taxon>
        <taxon>Viridiplantae</taxon>
        <taxon>Streptophyta</taxon>
        <taxon>Embryophyta</taxon>
        <taxon>Tracheophyta</taxon>
        <taxon>Spermatophyta</taxon>
        <taxon>Magnoliopsida</taxon>
        <taxon>Proteales</taxon>
        <taxon>Proteaceae</taxon>
        <taxon>Protea</taxon>
    </lineage>
</organism>
<comment type="subcellular location">
    <subcellularLocation>
        <location evidence="1">Golgi apparatus membrane</location>
        <topology evidence="1">Single-pass type II membrane protein</topology>
    </subcellularLocation>
</comment>
<keyword evidence="4" id="KW-0735">Signal-anchor</keyword>
<comment type="similarity">
    <text evidence="2">Belongs to the glycosyltransferase 47 family.</text>
</comment>
<dbReference type="InterPro" id="IPR004263">
    <property type="entry name" value="Exostosin"/>
</dbReference>
<feature type="transmembrane region" description="Helical" evidence="6">
    <location>
        <begin position="21"/>
        <end position="38"/>
    </location>
</feature>
<evidence type="ECO:0000256" key="3">
    <source>
        <dbReference type="ARBA" id="ARBA00022676"/>
    </source>
</evidence>
<reference evidence="8" key="1">
    <citation type="journal article" date="2023" name="Plant J.">
        <title>The genome of the king protea, Protea cynaroides.</title>
        <authorList>
            <person name="Chang J."/>
            <person name="Duong T.A."/>
            <person name="Schoeman C."/>
            <person name="Ma X."/>
            <person name="Roodt D."/>
            <person name="Barker N."/>
            <person name="Li Z."/>
            <person name="Van de Peer Y."/>
            <person name="Mizrachi E."/>
        </authorList>
    </citation>
    <scope>NUCLEOTIDE SEQUENCE</scope>
    <source>
        <tissue evidence="8">Young leaves</tissue>
    </source>
</reference>
<dbReference type="GO" id="GO:0000139">
    <property type="term" value="C:Golgi membrane"/>
    <property type="evidence" value="ECO:0007669"/>
    <property type="project" value="UniProtKB-SubCell"/>
</dbReference>
<proteinExistence type="inferred from homology"/>
<dbReference type="PANTHER" id="PTHR11062:SF229">
    <property type="entry name" value="GLUCURONOXYLAN GLUCURONOSYLTRANSFERASE IRX7-RELATED"/>
    <property type="match status" value="1"/>
</dbReference>
<evidence type="ECO:0000259" key="7">
    <source>
        <dbReference type="Pfam" id="PF03016"/>
    </source>
</evidence>
<keyword evidence="3" id="KW-0328">Glycosyltransferase</keyword>
<dbReference type="GO" id="GO:0010417">
    <property type="term" value="P:glucuronoxylan biosynthetic process"/>
    <property type="evidence" value="ECO:0007669"/>
    <property type="project" value="TreeGrafter"/>
</dbReference>
<evidence type="ECO:0000313" key="8">
    <source>
        <dbReference type="EMBL" id="KAJ4972117.1"/>
    </source>
</evidence>
<keyword evidence="6" id="KW-0812">Transmembrane</keyword>
<dbReference type="AlphaFoldDB" id="A0A9Q0QUD5"/>
<evidence type="ECO:0000256" key="5">
    <source>
        <dbReference type="ARBA" id="ARBA00023034"/>
    </source>
</evidence>
<protein>
    <recommendedName>
        <fullName evidence="7">Exostosin GT47 domain-containing protein</fullName>
    </recommendedName>
</protein>
<dbReference type="GO" id="GO:0016757">
    <property type="term" value="F:glycosyltransferase activity"/>
    <property type="evidence" value="ECO:0007669"/>
    <property type="project" value="UniProtKB-KW"/>
</dbReference>
<accession>A0A9Q0QUD5</accession>
<gene>
    <name evidence="8" type="ORF">NE237_005216</name>
</gene>
<comment type="caution">
    <text evidence="8">The sequence shown here is derived from an EMBL/GenBank/DDBJ whole genome shotgun (WGS) entry which is preliminary data.</text>
</comment>
<keyword evidence="3" id="KW-0808">Transferase</keyword>
<evidence type="ECO:0000256" key="2">
    <source>
        <dbReference type="ARBA" id="ARBA00010271"/>
    </source>
</evidence>
<keyword evidence="5" id="KW-0333">Golgi apparatus</keyword>
<evidence type="ECO:0000256" key="6">
    <source>
        <dbReference type="SAM" id="Phobius"/>
    </source>
</evidence>
<sequence length="324" mass="37866">MKLSHYQGRHDKSFCYRYFRWVIWFSLSLYFFSSYLISNSSRTTPLRKTTISTSLSSFVYRALLEANTIVLGLKIYVYDLPPQYNKDSLTNERCRRRTLNPWEADFFFVLVYISCNFSTENGFSAIATQLTIISTEMPFWNRGHGSDHGFVASHDYEACFHAMEDVAIADGIPEFLKKSIILQTFGRRYRHACPEVENILIPPYVSLDTVRSTLTRTQESSKKRDIWVFFRGKMAVWEFHPQTLAFKAVVWSCEARVIEFEGAISRSHIYRRLSFPPLDGCCPEDDHFSPQTSWWCPLLVSTMWFRIHTLLLMIRPSIPSVVKM</sequence>
<name>A0A9Q0QUD5_9MAGN</name>
<evidence type="ECO:0000256" key="4">
    <source>
        <dbReference type="ARBA" id="ARBA00022968"/>
    </source>
</evidence>
<dbReference type="Proteomes" id="UP001141806">
    <property type="component" value="Unassembled WGS sequence"/>
</dbReference>
<keyword evidence="9" id="KW-1185">Reference proteome</keyword>
<keyword evidence="6" id="KW-0472">Membrane</keyword>
<feature type="domain" description="Exostosin GT47" evidence="7">
    <location>
        <begin position="72"/>
        <end position="234"/>
    </location>
</feature>
<dbReference type="Pfam" id="PF03016">
    <property type="entry name" value="Exostosin_GT47"/>
    <property type="match status" value="1"/>
</dbReference>
<evidence type="ECO:0000256" key="1">
    <source>
        <dbReference type="ARBA" id="ARBA00004323"/>
    </source>
</evidence>
<dbReference type="OrthoDB" id="1924787at2759"/>